<dbReference type="PROSITE" id="PS51257">
    <property type="entry name" value="PROKAR_LIPOPROTEIN"/>
    <property type="match status" value="1"/>
</dbReference>
<feature type="domain" description="OVATE" evidence="7">
    <location>
        <begin position="106"/>
        <end position="165"/>
    </location>
</feature>
<evidence type="ECO:0000256" key="6">
    <source>
        <dbReference type="RuleBase" id="RU367028"/>
    </source>
</evidence>
<keyword evidence="9" id="KW-1185">Reference proteome</keyword>
<dbReference type="Pfam" id="PF04844">
    <property type="entry name" value="Ovate"/>
    <property type="match status" value="1"/>
</dbReference>
<comment type="function">
    <text evidence="6">Transcriptional repressor that regulates multiple aspects of plant growth and development.</text>
</comment>
<keyword evidence="3 6" id="KW-0805">Transcription regulation</keyword>
<dbReference type="GO" id="GO:0005634">
    <property type="term" value="C:nucleus"/>
    <property type="evidence" value="ECO:0007669"/>
    <property type="project" value="UniProtKB-SubCell"/>
</dbReference>
<dbReference type="Proteomes" id="UP000017836">
    <property type="component" value="Unassembled WGS sequence"/>
</dbReference>
<evidence type="ECO:0000256" key="2">
    <source>
        <dbReference type="ARBA" id="ARBA00022491"/>
    </source>
</evidence>
<keyword evidence="5 6" id="KW-0539">Nucleus</keyword>
<dbReference type="EMBL" id="KI392798">
    <property type="protein sequence ID" value="ERN10834.1"/>
    <property type="molecule type" value="Genomic_DNA"/>
</dbReference>
<gene>
    <name evidence="8" type="ORF">AMTR_s00027p00241200</name>
</gene>
<evidence type="ECO:0000313" key="9">
    <source>
        <dbReference type="Proteomes" id="UP000017836"/>
    </source>
</evidence>
<keyword evidence="4 6" id="KW-0804">Transcription</keyword>
<dbReference type="eggNOG" id="ENOG502SPC8">
    <property type="taxonomic scope" value="Eukaryota"/>
</dbReference>
<evidence type="ECO:0000256" key="3">
    <source>
        <dbReference type="ARBA" id="ARBA00023015"/>
    </source>
</evidence>
<evidence type="ECO:0000256" key="4">
    <source>
        <dbReference type="ARBA" id="ARBA00023163"/>
    </source>
</evidence>
<proteinExistence type="predicted"/>
<evidence type="ECO:0000313" key="8">
    <source>
        <dbReference type="EMBL" id="ERN10834.1"/>
    </source>
</evidence>
<evidence type="ECO:0000259" key="7">
    <source>
        <dbReference type="PROSITE" id="PS51754"/>
    </source>
</evidence>
<evidence type="ECO:0000256" key="1">
    <source>
        <dbReference type="ARBA" id="ARBA00004123"/>
    </source>
</evidence>
<dbReference type="InterPro" id="IPR006458">
    <property type="entry name" value="Ovate_C"/>
</dbReference>
<dbReference type="Gramene" id="ERN10834">
    <property type="protein sequence ID" value="ERN10834"/>
    <property type="gene ID" value="AMTR_s00027p00241200"/>
</dbReference>
<accession>W1PSK8</accession>
<dbReference type="OrthoDB" id="1928390at2759"/>
<dbReference type="OMA" id="ILRAFME"/>
<protein>
    <recommendedName>
        <fullName evidence="6">Transcription repressor</fullName>
    </recommendedName>
    <alternativeName>
        <fullName evidence="6">Ovate family protein</fullName>
    </alternativeName>
</protein>
<sequence length="180" mass="19632">MSVKKSSFAVSLGCGCRSSKSVAVKRAQLAGKSKPPTGKTSCPDNCSHFSGDTSVSSNDFRSETTTSFSGLLKELEELERSVAAWPGSFPEEKCGSRASFRRAEAVVRVSEDPVRDFKRSMVEMMVEKGVLGIEGMKEVVDALISLNAPEQHCSILRAFMEIWESGMSEEWSCGDHNCFS</sequence>
<dbReference type="InterPro" id="IPR038933">
    <property type="entry name" value="Ovate"/>
</dbReference>
<dbReference type="PANTHER" id="PTHR33057:SF70">
    <property type="entry name" value="TRANSCRIPTION REPRESSOR-RELATED"/>
    <property type="match status" value="1"/>
</dbReference>
<dbReference type="PROSITE" id="PS51754">
    <property type="entry name" value="OVATE"/>
    <property type="match status" value="1"/>
</dbReference>
<dbReference type="HOGENOM" id="CLU_061898_0_1_1"/>
<keyword evidence="2 6" id="KW-0678">Repressor</keyword>
<evidence type="ECO:0000256" key="5">
    <source>
        <dbReference type="ARBA" id="ARBA00023242"/>
    </source>
</evidence>
<dbReference type="NCBIfam" id="TIGR01568">
    <property type="entry name" value="A_thal_3678"/>
    <property type="match status" value="1"/>
</dbReference>
<dbReference type="KEGG" id="atr:18439016"/>
<dbReference type="PANTHER" id="PTHR33057">
    <property type="entry name" value="TRANSCRIPTION REPRESSOR OFP7-RELATED"/>
    <property type="match status" value="1"/>
</dbReference>
<dbReference type="AlphaFoldDB" id="W1PSK8"/>
<reference evidence="9" key="1">
    <citation type="journal article" date="2013" name="Science">
        <title>The Amborella genome and the evolution of flowering plants.</title>
        <authorList>
            <consortium name="Amborella Genome Project"/>
        </authorList>
    </citation>
    <scope>NUCLEOTIDE SEQUENCE [LARGE SCALE GENOMIC DNA]</scope>
</reference>
<comment type="subcellular location">
    <subcellularLocation>
        <location evidence="1 6">Nucleus</location>
    </subcellularLocation>
</comment>
<organism evidence="8 9">
    <name type="scientific">Amborella trichopoda</name>
    <dbReference type="NCBI Taxonomy" id="13333"/>
    <lineage>
        <taxon>Eukaryota</taxon>
        <taxon>Viridiplantae</taxon>
        <taxon>Streptophyta</taxon>
        <taxon>Embryophyta</taxon>
        <taxon>Tracheophyta</taxon>
        <taxon>Spermatophyta</taxon>
        <taxon>Magnoliopsida</taxon>
        <taxon>Amborellales</taxon>
        <taxon>Amborellaceae</taxon>
        <taxon>Amborella</taxon>
    </lineage>
</organism>
<dbReference type="GO" id="GO:0045892">
    <property type="term" value="P:negative regulation of DNA-templated transcription"/>
    <property type="evidence" value="ECO:0007669"/>
    <property type="project" value="UniProtKB-UniRule"/>
</dbReference>
<name>W1PSK8_AMBTC</name>